<evidence type="ECO:0008006" key="4">
    <source>
        <dbReference type="Google" id="ProtNLM"/>
    </source>
</evidence>
<evidence type="ECO:0000313" key="3">
    <source>
        <dbReference type="Proteomes" id="UP001054902"/>
    </source>
</evidence>
<evidence type="ECO:0000256" key="1">
    <source>
        <dbReference type="SAM" id="SignalP"/>
    </source>
</evidence>
<dbReference type="Proteomes" id="UP001054902">
    <property type="component" value="Unassembled WGS sequence"/>
</dbReference>
<sequence>MYSSKVLLAVLLSSSSSHAFTTRHHSFKHIHSTKLHQETASAFNIDVETDGPKFQLEKSLPECDYTQVMSTNDLEPISKQLRQYYDEHFKDPRQPDSNRFMWDPWYVNVGDVTSSQEESAVSNDEEFMIEGEKEATEAQTQYSLKRIQSNNFFTDDDFSNLVEELTALGRSVGLTAITPPWISMYTNGDMQNLHTDAPHGPLAFVLSLSNEGDFQGGETIMLKSKITELWKGFDGSMGMETGNIMRYIPASPLGRCIVFDPRVPHGVNLVKSFGNDPRKGRIAIHGWFNQPEVCWFGSWDETQVESMNTMLDEALQPIVETLASGEIGRVCGYLACRIEIDEDGDVDDVIGVCDTLKADPEDFRGVIGYDEADRPVFEDAASDIKLTIFENLKNLNFGEGSEDRSIVVPFAFE</sequence>
<proteinExistence type="predicted"/>
<name>A0AAD3CZF4_9STRA</name>
<accession>A0AAD3CZF4</accession>
<feature type="signal peptide" evidence="1">
    <location>
        <begin position="1"/>
        <end position="19"/>
    </location>
</feature>
<keyword evidence="1" id="KW-0732">Signal</keyword>
<dbReference type="EMBL" id="BLLK01000047">
    <property type="protein sequence ID" value="GFH54789.1"/>
    <property type="molecule type" value="Genomic_DNA"/>
</dbReference>
<keyword evidence="3" id="KW-1185">Reference proteome</keyword>
<comment type="caution">
    <text evidence="2">The sequence shown here is derived from an EMBL/GenBank/DDBJ whole genome shotgun (WGS) entry which is preliminary data.</text>
</comment>
<dbReference type="AlphaFoldDB" id="A0AAD3CZF4"/>
<reference evidence="2 3" key="1">
    <citation type="journal article" date="2021" name="Sci. Rep.">
        <title>The genome of the diatom Chaetoceros tenuissimus carries an ancient integrated fragment of an extant virus.</title>
        <authorList>
            <person name="Hongo Y."/>
            <person name="Kimura K."/>
            <person name="Takaki Y."/>
            <person name="Yoshida Y."/>
            <person name="Baba S."/>
            <person name="Kobayashi G."/>
            <person name="Nagasaki K."/>
            <person name="Hano T."/>
            <person name="Tomaru Y."/>
        </authorList>
    </citation>
    <scope>NUCLEOTIDE SEQUENCE [LARGE SCALE GENOMIC DNA]</scope>
    <source>
        <strain evidence="2 3">NIES-3715</strain>
    </source>
</reference>
<dbReference type="Gene3D" id="2.60.120.620">
    <property type="entry name" value="q2cbj1_9rhob like domain"/>
    <property type="match status" value="1"/>
</dbReference>
<organism evidence="2 3">
    <name type="scientific">Chaetoceros tenuissimus</name>
    <dbReference type="NCBI Taxonomy" id="426638"/>
    <lineage>
        <taxon>Eukaryota</taxon>
        <taxon>Sar</taxon>
        <taxon>Stramenopiles</taxon>
        <taxon>Ochrophyta</taxon>
        <taxon>Bacillariophyta</taxon>
        <taxon>Coscinodiscophyceae</taxon>
        <taxon>Chaetocerotophycidae</taxon>
        <taxon>Chaetocerotales</taxon>
        <taxon>Chaetocerotaceae</taxon>
        <taxon>Chaetoceros</taxon>
    </lineage>
</organism>
<feature type="chain" id="PRO_5042137510" description="Prolyl 4-hydroxylase alpha subunit Fe(2+) 2OG dioxygenase domain-containing protein" evidence="1">
    <location>
        <begin position="20"/>
        <end position="413"/>
    </location>
</feature>
<evidence type="ECO:0000313" key="2">
    <source>
        <dbReference type="EMBL" id="GFH54789.1"/>
    </source>
</evidence>
<protein>
    <recommendedName>
        <fullName evidence="4">Prolyl 4-hydroxylase alpha subunit Fe(2+) 2OG dioxygenase domain-containing protein</fullName>
    </recommendedName>
</protein>
<gene>
    <name evidence="2" type="ORF">CTEN210_11265</name>
</gene>